<dbReference type="OrthoDB" id="9797498at2"/>
<dbReference type="SUPFAM" id="SSF51556">
    <property type="entry name" value="Metallo-dependent hydrolases"/>
    <property type="match status" value="1"/>
</dbReference>
<dbReference type="Pfam" id="PF01979">
    <property type="entry name" value="Amidohydro_1"/>
    <property type="match status" value="1"/>
</dbReference>
<organism evidence="3 4">
    <name type="scientific">Paraflavitalea soli</name>
    <dbReference type="NCBI Taxonomy" id="2315862"/>
    <lineage>
        <taxon>Bacteria</taxon>
        <taxon>Pseudomonadati</taxon>
        <taxon>Bacteroidota</taxon>
        <taxon>Chitinophagia</taxon>
        <taxon>Chitinophagales</taxon>
        <taxon>Chitinophagaceae</taxon>
        <taxon>Paraflavitalea</taxon>
    </lineage>
</organism>
<evidence type="ECO:0000313" key="4">
    <source>
        <dbReference type="Proteomes" id="UP000263900"/>
    </source>
</evidence>
<dbReference type="GO" id="GO:0016810">
    <property type="term" value="F:hydrolase activity, acting on carbon-nitrogen (but not peptide) bonds"/>
    <property type="evidence" value="ECO:0007669"/>
    <property type="project" value="InterPro"/>
</dbReference>
<sequence length="466" mass="51131">MRTIILSLCLMISTGSFAQSKRLILQNINVVDVEKGKILSGQTVSITGDRISSITKASSFKAAATDSVVESTGQYLIPGLWDMHTHVWAPDYFFSLFIANGITGIRGMFEQAQFATQWRQRGLTAGDLAPRGFYAGPIVDGPKPIWPGSVAVSDAAQGRKVVDSLKNQLKVDFIKVYSLLEREPFFAIADESKKAGIVFAGHVPNKVTLLEAAKAGQKSMEHLYGFIEGASDSSDYYYGLVQGTIKDTTLATRLARRAFLRRTFSEKKLAAMVKELKGYGTWICPTMTVNRGIAYLTDSAFRKDDRLVYVAAMIKNMWDPRNDFRLRTAGPEYFNGEKLEYELKKKIIRALNQAGIPLLAGTDTPNPYCFPGFSLQDELQIFTECGLSPLQALQTATLNPALYFGIQKDLGTVANGKIADLVVLKANPLDDIGNTRKIGAVILKGRFIGSAEVDGLLQKARKIAGN</sequence>
<keyword evidence="4" id="KW-1185">Reference proteome</keyword>
<evidence type="ECO:0000259" key="2">
    <source>
        <dbReference type="Pfam" id="PF01979"/>
    </source>
</evidence>
<feature type="domain" description="Amidohydrolase-related" evidence="2">
    <location>
        <begin position="346"/>
        <end position="446"/>
    </location>
</feature>
<dbReference type="InterPro" id="IPR011059">
    <property type="entry name" value="Metal-dep_hydrolase_composite"/>
</dbReference>
<dbReference type="Gene3D" id="3.30.110.90">
    <property type="entry name" value="Amidohydrolase"/>
    <property type="match status" value="1"/>
</dbReference>
<accession>A0A3B7MWI7</accession>
<dbReference type="EMBL" id="CP032157">
    <property type="protein sequence ID" value="AXY76045.1"/>
    <property type="molecule type" value="Genomic_DNA"/>
</dbReference>
<dbReference type="Gene3D" id="1.20.58.520">
    <property type="entry name" value="Amidohydrolase"/>
    <property type="match status" value="1"/>
</dbReference>
<protein>
    <recommendedName>
        <fullName evidence="2">Amidohydrolase-related domain-containing protein</fullName>
    </recommendedName>
</protein>
<dbReference type="RefSeq" id="WP_119051924.1">
    <property type="nucleotide sequence ID" value="NZ_CP032157.1"/>
</dbReference>
<keyword evidence="1" id="KW-0732">Signal</keyword>
<evidence type="ECO:0000313" key="3">
    <source>
        <dbReference type="EMBL" id="AXY76045.1"/>
    </source>
</evidence>
<dbReference type="Proteomes" id="UP000263900">
    <property type="component" value="Chromosome"/>
</dbReference>
<dbReference type="AlphaFoldDB" id="A0A3B7MWI7"/>
<feature type="signal peptide" evidence="1">
    <location>
        <begin position="1"/>
        <end position="18"/>
    </location>
</feature>
<proteinExistence type="predicted"/>
<name>A0A3B7MWI7_9BACT</name>
<dbReference type="InterPro" id="IPR051781">
    <property type="entry name" value="Metallo-dep_Hydrolase"/>
</dbReference>
<dbReference type="Gene3D" id="2.30.40.10">
    <property type="entry name" value="Urease, subunit C, domain 1"/>
    <property type="match status" value="1"/>
</dbReference>
<dbReference type="PANTHER" id="PTHR43135:SF3">
    <property type="entry name" value="ALPHA-D-RIBOSE 1-METHYLPHOSPHONATE 5-TRIPHOSPHATE DIPHOSPHATASE"/>
    <property type="match status" value="1"/>
</dbReference>
<dbReference type="KEGG" id="pseg:D3H65_19555"/>
<feature type="chain" id="PRO_5017536033" description="Amidohydrolase-related domain-containing protein" evidence="1">
    <location>
        <begin position="19"/>
        <end position="466"/>
    </location>
</feature>
<dbReference type="Gene3D" id="3.40.50.10910">
    <property type="entry name" value="Amidohydrolase"/>
    <property type="match status" value="1"/>
</dbReference>
<dbReference type="PANTHER" id="PTHR43135">
    <property type="entry name" value="ALPHA-D-RIBOSE 1-METHYLPHOSPHONATE 5-TRIPHOSPHATE DIPHOSPHATASE"/>
    <property type="match status" value="1"/>
</dbReference>
<dbReference type="InterPro" id="IPR032466">
    <property type="entry name" value="Metal_Hydrolase"/>
</dbReference>
<gene>
    <name evidence="3" type="ORF">D3H65_19555</name>
</gene>
<reference evidence="3 4" key="1">
    <citation type="submission" date="2018-09" db="EMBL/GenBank/DDBJ databases">
        <title>Genome sequencing of strain 6GH32-13.</title>
        <authorList>
            <person name="Weon H.-Y."/>
            <person name="Heo J."/>
            <person name="Kwon S.-W."/>
        </authorList>
    </citation>
    <scope>NUCLEOTIDE SEQUENCE [LARGE SCALE GENOMIC DNA]</scope>
    <source>
        <strain evidence="3 4">5GH32-13</strain>
    </source>
</reference>
<dbReference type="InterPro" id="IPR006680">
    <property type="entry name" value="Amidohydro-rel"/>
</dbReference>
<evidence type="ECO:0000256" key="1">
    <source>
        <dbReference type="SAM" id="SignalP"/>
    </source>
</evidence>
<dbReference type="SUPFAM" id="SSF51338">
    <property type="entry name" value="Composite domain of metallo-dependent hydrolases"/>
    <property type="match status" value="1"/>
</dbReference>